<comment type="function">
    <text evidence="9 12">Participates actively in the response to hyperosmotic and heat shock by preventing the aggregation of stress-denatured proteins and by disaggregating proteins, also in an autonomous, DnaK-independent fashion. Unfolded proteins bind initially to DnaJ; upon interaction with the DnaJ-bound protein, DnaK hydrolyzes its bound ATP, resulting in the formation of a stable complex. GrpE releases ADP from DnaK; ATP binding to DnaK triggers the release of the substrate protein, thus completing the reaction cycle. Several rounds of ATP-dependent interactions between DnaJ, DnaK and GrpE are required for fully efficient folding. Also involved, together with DnaK and GrpE, in the DNA replication of plasmids through activation of initiation proteins.</text>
</comment>
<comment type="domain">
    <text evidence="12">The J domain is necessary and sufficient to stimulate DnaK ATPase activity. Zinc center 1 plays an important role in the autonomous, DnaK-independent chaperone activity of DnaJ. Zinc center 2 is essential for interaction with DnaK and for DnaJ activity.</text>
</comment>
<protein>
    <recommendedName>
        <fullName evidence="11 12">Chaperone protein DnaJ</fullName>
    </recommendedName>
</protein>
<evidence type="ECO:0000256" key="7">
    <source>
        <dbReference type="ARBA" id="ARBA00023016"/>
    </source>
</evidence>
<dbReference type="PROSITE" id="PS51188">
    <property type="entry name" value="ZF_CR"/>
    <property type="match status" value="1"/>
</dbReference>
<feature type="binding site" evidence="12">
    <location>
        <position position="160"/>
    </location>
    <ligand>
        <name>Zn(2+)</name>
        <dbReference type="ChEBI" id="CHEBI:29105"/>
        <label>1</label>
    </ligand>
</feature>
<evidence type="ECO:0000256" key="4">
    <source>
        <dbReference type="ARBA" id="ARBA00022737"/>
    </source>
</evidence>
<dbReference type="Pfam" id="PF00684">
    <property type="entry name" value="DnaJ_CXXCXGXG"/>
    <property type="match status" value="1"/>
</dbReference>
<dbReference type="PANTHER" id="PTHR43096">
    <property type="entry name" value="DNAJ HOMOLOG 1, MITOCHONDRIAL-RELATED"/>
    <property type="match status" value="1"/>
</dbReference>
<dbReference type="InterPro" id="IPR036410">
    <property type="entry name" value="HSP_DnaJ_Cys-rich_dom_sf"/>
</dbReference>
<reference evidence="16 17" key="1">
    <citation type="journal article" date="2016" name="Nat. Commun.">
        <title>Thousands of microbial genomes shed light on interconnected biogeochemical processes in an aquifer system.</title>
        <authorList>
            <person name="Anantharaman K."/>
            <person name="Brown C.T."/>
            <person name="Hug L.A."/>
            <person name="Sharon I."/>
            <person name="Castelle C.J."/>
            <person name="Probst A.J."/>
            <person name="Thomas B.C."/>
            <person name="Singh A."/>
            <person name="Wilkins M.J."/>
            <person name="Karaoz U."/>
            <person name="Brodie E.L."/>
            <person name="Williams K.H."/>
            <person name="Hubbard S.S."/>
            <person name="Banfield J.F."/>
        </authorList>
    </citation>
    <scope>NUCLEOTIDE SEQUENCE [LARGE SCALE GENOMIC DNA]</scope>
</reference>
<dbReference type="InterPro" id="IPR012724">
    <property type="entry name" value="DnaJ"/>
</dbReference>
<dbReference type="GO" id="GO:0006260">
    <property type="term" value="P:DNA replication"/>
    <property type="evidence" value="ECO:0007669"/>
    <property type="project" value="UniProtKB-KW"/>
</dbReference>
<dbReference type="PANTHER" id="PTHR43096:SF48">
    <property type="entry name" value="CHAPERONE PROTEIN DNAJ"/>
    <property type="match status" value="1"/>
</dbReference>
<dbReference type="CDD" id="cd06257">
    <property type="entry name" value="DnaJ"/>
    <property type="match status" value="1"/>
</dbReference>
<evidence type="ECO:0000256" key="12">
    <source>
        <dbReference type="HAMAP-Rule" id="MF_01152"/>
    </source>
</evidence>
<name>A0A1F4NTW5_UNCK3</name>
<comment type="similarity">
    <text evidence="10 12">Belongs to the DnaJ family.</text>
</comment>
<dbReference type="SMART" id="SM00271">
    <property type="entry name" value="DnaJ"/>
    <property type="match status" value="1"/>
</dbReference>
<feature type="binding site" evidence="12">
    <location>
        <position position="157"/>
    </location>
    <ligand>
        <name>Zn(2+)</name>
        <dbReference type="ChEBI" id="CHEBI:29105"/>
        <label>1</label>
    </ligand>
</feature>
<dbReference type="SUPFAM" id="SSF46565">
    <property type="entry name" value="Chaperone J-domain"/>
    <property type="match status" value="1"/>
</dbReference>
<dbReference type="InterPro" id="IPR001623">
    <property type="entry name" value="DnaJ_domain"/>
</dbReference>
<evidence type="ECO:0000256" key="8">
    <source>
        <dbReference type="ARBA" id="ARBA00023186"/>
    </source>
</evidence>
<dbReference type="FunFam" id="1.10.287.110:FF:000034">
    <property type="entry name" value="Chaperone protein DnaJ"/>
    <property type="match status" value="1"/>
</dbReference>
<comment type="subunit">
    <text evidence="12">Homodimer.</text>
</comment>
<keyword evidence="3 12" id="KW-0479">Metal-binding</keyword>
<keyword evidence="5 12" id="KW-0863">Zinc-finger</keyword>
<dbReference type="Pfam" id="PF01556">
    <property type="entry name" value="DnaJ_C"/>
    <property type="match status" value="1"/>
</dbReference>
<evidence type="ECO:0000313" key="17">
    <source>
        <dbReference type="Proteomes" id="UP000176651"/>
    </source>
</evidence>
<dbReference type="HAMAP" id="MF_01152">
    <property type="entry name" value="DnaJ"/>
    <property type="match status" value="1"/>
</dbReference>
<dbReference type="NCBIfam" id="NF008035">
    <property type="entry name" value="PRK10767.1"/>
    <property type="match status" value="1"/>
</dbReference>
<dbReference type="InterPro" id="IPR036869">
    <property type="entry name" value="J_dom_sf"/>
</dbReference>
<dbReference type="InterPro" id="IPR001305">
    <property type="entry name" value="HSP_DnaJ_Cys-rich_dom"/>
</dbReference>
<feature type="binding site" evidence="12">
    <location>
        <position position="173"/>
    </location>
    <ligand>
        <name>Zn(2+)</name>
        <dbReference type="ChEBI" id="CHEBI:29105"/>
        <label>2</label>
    </ligand>
</feature>
<feature type="repeat" description="CXXCXGXG motif" evidence="12">
    <location>
        <begin position="213"/>
        <end position="220"/>
    </location>
</feature>
<evidence type="ECO:0000259" key="14">
    <source>
        <dbReference type="PROSITE" id="PS50076"/>
    </source>
</evidence>
<evidence type="ECO:0000256" key="11">
    <source>
        <dbReference type="ARBA" id="ARBA00067609"/>
    </source>
</evidence>
<feature type="repeat" description="CXXCXGXG motif" evidence="12">
    <location>
        <begin position="173"/>
        <end position="180"/>
    </location>
</feature>
<dbReference type="InterPro" id="IPR008971">
    <property type="entry name" value="HSP40/DnaJ_pept-bd"/>
</dbReference>
<organism evidence="16 17">
    <name type="scientific">candidate division Kazan bacterium RBG_13_50_9</name>
    <dbReference type="NCBI Taxonomy" id="1798535"/>
    <lineage>
        <taxon>Bacteria</taxon>
        <taxon>Bacteria division Kazan-3B-28</taxon>
    </lineage>
</organism>
<dbReference type="FunFam" id="2.10.230.10:FF:000002">
    <property type="entry name" value="Molecular chaperone DnaJ"/>
    <property type="match status" value="1"/>
</dbReference>
<dbReference type="GO" id="GO:0005524">
    <property type="term" value="F:ATP binding"/>
    <property type="evidence" value="ECO:0007669"/>
    <property type="project" value="InterPro"/>
</dbReference>
<dbReference type="Proteomes" id="UP000176651">
    <property type="component" value="Unassembled WGS sequence"/>
</dbReference>
<dbReference type="PROSITE" id="PS50076">
    <property type="entry name" value="DNAJ_2"/>
    <property type="match status" value="1"/>
</dbReference>
<feature type="binding site" evidence="12">
    <location>
        <position position="216"/>
    </location>
    <ligand>
        <name>Zn(2+)</name>
        <dbReference type="ChEBI" id="CHEBI:29105"/>
        <label>1</label>
    </ligand>
</feature>
<dbReference type="InterPro" id="IPR002939">
    <property type="entry name" value="DnaJ_C"/>
</dbReference>
<keyword evidence="8 12" id="KW-0143">Chaperone</keyword>
<dbReference type="Gene3D" id="1.10.287.110">
    <property type="entry name" value="DnaJ domain"/>
    <property type="match status" value="1"/>
</dbReference>
<evidence type="ECO:0000256" key="2">
    <source>
        <dbReference type="ARBA" id="ARBA00022705"/>
    </source>
</evidence>
<feature type="domain" description="J" evidence="14">
    <location>
        <begin position="5"/>
        <end position="70"/>
    </location>
</feature>
<evidence type="ECO:0000256" key="1">
    <source>
        <dbReference type="ARBA" id="ARBA00022490"/>
    </source>
</evidence>
<dbReference type="GO" id="GO:0031072">
    <property type="term" value="F:heat shock protein binding"/>
    <property type="evidence" value="ECO:0007669"/>
    <property type="project" value="InterPro"/>
</dbReference>
<feature type="binding site" evidence="12">
    <location>
        <position position="213"/>
    </location>
    <ligand>
        <name>Zn(2+)</name>
        <dbReference type="ChEBI" id="CHEBI:29105"/>
        <label>1</label>
    </ligand>
</feature>
<proteinExistence type="inferred from homology"/>
<keyword evidence="4 12" id="KW-0677">Repeat</keyword>
<dbReference type="Gene3D" id="2.60.260.20">
    <property type="entry name" value="Urease metallochaperone UreE, N-terminal domain"/>
    <property type="match status" value="2"/>
</dbReference>
<dbReference type="STRING" id="1798535.A2V68_01085"/>
<dbReference type="GO" id="GO:0008270">
    <property type="term" value="F:zinc ion binding"/>
    <property type="evidence" value="ECO:0007669"/>
    <property type="project" value="UniProtKB-UniRule"/>
</dbReference>
<dbReference type="SUPFAM" id="SSF57938">
    <property type="entry name" value="DnaJ/Hsp40 cysteine-rich domain"/>
    <property type="match status" value="1"/>
</dbReference>
<dbReference type="GO" id="GO:0005737">
    <property type="term" value="C:cytoplasm"/>
    <property type="evidence" value="ECO:0007669"/>
    <property type="project" value="UniProtKB-SubCell"/>
</dbReference>
<comment type="cofactor">
    <cofactor evidence="12">
        <name>Zn(2+)</name>
        <dbReference type="ChEBI" id="CHEBI:29105"/>
    </cofactor>
    <text evidence="12">Binds 2 Zn(2+) ions per monomer.</text>
</comment>
<feature type="zinc finger region" description="CR-type" evidence="13">
    <location>
        <begin position="144"/>
        <end position="225"/>
    </location>
</feature>
<dbReference type="EMBL" id="META01000003">
    <property type="protein sequence ID" value="OGB74332.1"/>
    <property type="molecule type" value="Genomic_DNA"/>
</dbReference>
<feature type="repeat" description="CXXCXGXG motif" evidence="12">
    <location>
        <begin position="199"/>
        <end position="206"/>
    </location>
</feature>
<dbReference type="NCBIfam" id="TIGR02349">
    <property type="entry name" value="DnaJ_bact"/>
    <property type="match status" value="1"/>
</dbReference>
<accession>A0A1F4NTW5</accession>
<keyword evidence="6 12" id="KW-0862">Zinc</keyword>
<evidence type="ECO:0000256" key="6">
    <source>
        <dbReference type="ARBA" id="ARBA00022833"/>
    </source>
</evidence>
<evidence type="ECO:0000256" key="9">
    <source>
        <dbReference type="ARBA" id="ARBA00053423"/>
    </source>
</evidence>
<dbReference type="PRINTS" id="PR00625">
    <property type="entry name" value="JDOMAIN"/>
</dbReference>
<dbReference type="AlphaFoldDB" id="A0A1F4NTW5"/>
<comment type="caution">
    <text evidence="16">The sequence shown here is derived from an EMBL/GenBank/DDBJ whole genome shotgun (WGS) entry which is preliminary data.</text>
</comment>
<dbReference type="GO" id="GO:0042026">
    <property type="term" value="P:protein refolding"/>
    <property type="evidence" value="ECO:0007669"/>
    <property type="project" value="TreeGrafter"/>
</dbReference>
<dbReference type="GO" id="GO:0009408">
    <property type="term" value="P:response to heat"/>
    <property type="evidence" value="ECO:0007669"/>
    <property type="project" value="InterPro"/>
</dbReference>
<sequence>MMSKDYYKILGVSRGASPDEIKQAYRRLALRYHPDKTKGDKEGEQKFKEVNEAYRVLSDPARRKQYDQFGQTFEGAAGGGFAGFRPEDFARFTQDFGDLGGFEDLFDAFFGGMRGGRRRSAEDVQRGRDIEINLQITFDEAAFGTTKRISVPRAVACEYCKGTGASDGELVSCDKCGGRGEIRVSQRTILGTFAQVQLCNVCKGTGKKPARPCRHCRGEGRHSLTEKVEVKIPAGVGSGQTIKLSGGGEAGFRGSRAGDLYVVIQVLESPDFKRKGADLYRQETLSYPVAVLGGEIKVKALEGVLKLKVPSGTKSGEVFRLAGKGLPRLDRSGNGDLFIEVEIDVPRRLTLKQKRLLEELKSELE</sequence>
<dbReference type="Pfam" id="PF00226">
    <property type="entry name" value="DnaJ"/>
    <property type="match status" value="1"/>
</dbReference>
<evidence type="ECO:0000256" key="10">
    <source>
        <dbReference type="ARBA" id="ARBA00061004"/>
    </source>
</evidence>
<evidence type="ECO:0000256" key="13">
    <source>
        <dbReference type="PROSITE-ProRule" id="PRU00546"/>
    </source>
</evidence>
<evidence type="ECO:0000259" key="15">
    <source>
        <dbReference type="PROSITE" id="PS51188"/>
    </source>
</evidence>
<feature type="binding site" evidence="12">
    <location>
        <position position="202"/>
    </location>
    <ligand>
        <name>Zn(2+)</name>
        <dbReference type="ChEBI" id="CHEBI:29105"/>
        <label>2</label>
    </ligand>
</feature>
<feature type="binding site" evidence="12">
    <location>
        <position position="199"/>
    </location>
    <ligand>
        <name>Zn(2+)</name>
        <dbReference type="ChEBI" id="CHEBI:29105"/>
        <label>2</label>
    </ligand>
</feature>
<evidence type="ECO:0000256" key="5">
    <source>
        <dbReference type="ARBA" id="ARBA00022771"/>
    </source>
</evidence>
<keyword evidence="7 12" id="KW-0346">Stress response</keyword>
<dbReference type="CDD" id="cd10747">
    <property type="entry name" value="DnaJ_C"/>
    <property type="match status" value="1"/>
</dbReference>
<dbReference type="Gene3D" id="2.10.230.10">
    <property type="entry name" value="Heat shock protein DnaJ, cysteine-rich domain"/>
    <property type="match status" value="1"/>
</dbReference>
<keyword evidence="1 12" id="KW-0963">Cytoplasm</keyword>
<dbReference type="GO" id="GO:0051082">
    <property type="term" value="F:unfolded protein binding"/>
    <property type="evidence" value="ECO:0007669"/>
    <property type="project" value="UniProtKB-UniRule"/>
</dbReference>
<evidence type="ECO:0000313" key="16">
    <source>
        <dbReference type="EMBL" id="OGB74332.1"/>
    </source>
</evidence>
<dbReference type="FunFam" id="2.60.260.20:FF:000005">
    <property type="entry name" value="Chaperone protein dnaJ 1, mitochondrial"/>
    <property type="match status" value="1"/>
</dbReference>
<comment type="subcellular location">
    <subcellularLocation>
        <location evidence="12">Cytoplasm</location>
    </subcellularLocation>
</comment>
<feature type="domain" description="CR-type" evidence="15">
    <location>
        <begin position="144"/>
        <end position="225"/>
    </location>
</feature>
<feature type="binding site" evidence="12">
    <location>
        <position position="176"/>
    </location>
    <ligand>
        <name>Zn(2+)</name>
        <dbReference type="ChEBI" id="CHEBI:29105"/>
        <label>2</label>
    </ligand>
</feature>
<dbReference type="SUPFAM" id="SSF49493">
    <property type="entry name" value="HSP40/DnaJ peptide-binding domain"/>
    <property type="match status" value="2"/>
</dbReference>
<gene>
    <name evidence="12" type="primary">dnaJ</name>
    <name evidence="16" type="ORF">A2V68_01085</name>
</gene>
<keyword evidence="2 12" id="KW-0235">DNA replication</keyword>
<evidence type="ECO:0000256" key="3">
    <source>
        <dbReference type="ARBA" id="ARBA00022723"/>
    </source>
</evidence>
<feature type="repeat" description="CXXCXGXG motif" evidence="12">
    <location>
        <begin position="157"/>
        <end position="164"/>
    </location>
</feature>
<dbReference type="CDD" id="cd10719">
    <property type="entry name" value="DnaJ_zf"/>
    <property type="match status" value="1"/>
</dbReference>